<organism evidence="2 3">
    <name type="scientific">Nyssa sinensis</name>
    <dbReference type="NCBI Taxonomy" id="561372"/>
    <lineage>
        <taxon>Eukaryota</taxon>
        <taxon>Viridiplantae</taxon>
        <taxon>Streptophyta</taxon>
        <taxon>Embryophyta</taxon>
        <taxon>Tracheophyta</taxon>
        <taxon>Spermatophyta</taxon>
        <taxon>Magnoliopsida</taxon>
        <taxon>eudicotyledons</taxon>
        <taxon>Gunneridae</taxon>
        <taxon>Pentapetalae</taxon>
        <taxon>asterids</taxon>
        <taxon>Cornales</taxon>
        <taxon>Nyssaceae</taxon>
        <taxon>Nyssa</taxon>
    </lineage>
</organism>
<proteinExistence type="predicted"/>
<dbReference type="InterPro" id="IPR051417">
    <property type="entry name" value="SDr/BOS_complex"/>
</dbReference>
<protein>
    <submittedName>
        <fullName evidence="2">Uncharacterized protein</fullName>
    </submittedName>
</protein>
<sequence>MTRFTIFGRVVGAVGGESCPQKDGGLSNVKVELVSPKGDLISSVLTSSARSYSFANIIPGGIEVWKWHS</sequence>
<evidence type="ECO:0000313" key="3">
    <source>
        <dbReference type="Proteomes" id="UP000325577"/>
    </source>
</evidence>
<accession>A0A5J5ACX3</accession>
<evidence type="ECO:0000256" key="1">
    <source>
        <dbReference type="ARBA" id="ARBA00022729"/>
    </source>
</evidence>
<gene>
    <name evidence="2" type="ORF">F0562_035143</name>
</gene>
<dbReference type="OrthoDB" id="1695154at2759"/>
<dbReference type="EMBL" id="CM018045">
    <property type="protein sequence ID" value="KAA8527988.1"/>
    <property type="molecule type" value="Genomic_DNA"/>
</dbReference>
<dbReference type="Proteomes" id="UP000325577">
    <property type="component" value="Linkage Group LG21"/>
</dbReference>
<keyword evidence="1" id="KW-0732">Signal</keyword>
<dbReference type="AlphaFoldDB" id="A0A5J5ACX3"/>
<name>A0A5J5ACX3_9ASTE</name>
<dbReference type="PANTHER" id="PTHR23303:SF14">
    <property type="entry name" value="BOS COMPLEX SUBUNIT NOMO1-RELATED"/>
    <property type="match status" value="1"/>
</dbReference>
<evidence type="ECO:0000313" key="2">
    <source>
        <dbReference type="EMBL" id="KAA8527988.1"/>
    </source>
</evidence>
<reference evidence="2 3" key="1">
    <citation type="submission" date="2019-09" db="EMBL/GenBank/DDBJ databases">
        <title>A chromosome-level genome assembly of the Chinese tupelo Nyssa sinensis.</title>
        <authorList>
            <person name="Yang X."/>
            <person name="Kang M."/>
            <person name="Yang Y."/>
            <person name="Xiong H."/>
            <person name="Wang M."/>
            <person name="Zhang Z."/>
            <person name="Wang Z."/>
            <person name="Wu H."/>
            <person name="Ma T."/>
            <person name="Liu J."/>
            <person name="Xi Z."/>
        </authorList>
    </citation>
    <scope>NUCLEOTIDE SEQUENCE [LARGE SCALE GENOMIC DNA]</scope>
    <source>
        <strain evidence="2">J267</strain>
        <tissue evidence="2">Leaf</tissue>
    </source>
</reference>
<dbReference type="GO" id="GO:0005789">
    <property type="term" value="C:endoplasmic reticulum membrane"/>
    <property type="evidence" value="ECO:0007669"/>
    <property type="project" value="TreeGrafter"/>
</dbReference>
<dbReference type="PANTHER" id="PTHR23303">
    <property type="entry name" value="CARBOXYPEPTIDASE REGULATORY REGION-CONTAINING"/>
    <property type="match status" value="1"/>
</dbReference>
<keyword evidence="3" id="KW-1185">Reference proteome</keyword>